<protein>
    <submittedName>
        <fullName evidence="6">Endonuclease V-domain-containing protein</fullName>
    </submittedName>
</protein>
<keyword evidence="2" id="KW-0963">Cytoplasm</keyword>
<dbReference type="GO" id="GO:0003727">
    <property type="term" value="F:single-stranded RNA binding"/>
    <property type="evidence" value="ECO:0007669"/>
    <property type="project" value="TreeGrafter"/>
</dbReference>
<evidence type="ECO:0000313" key="7">
    <source>
        <dbReference type="Proteomes" id="UP000268093"/>
    </source>
</evidence>
<dbReference type="GO" id="GO:0016891">
    <property type="term" value="F:RNA endonuclease activity producing 5'-phosphomonoesters, hydrolytic mechanism"/>
    <property type="evidence" value="ECO:0007669"/>
    <property type="project" value="TreeGrafter"/>
</dbReference>
<keyword evidence="3" id="KW-0540">Nuclease</keyword>
<dbReference type="GO" id="GO:0005737">
    <property type="term" value="C:cytoplasm"/>
    <property type="evidence" value="ECO:0007669"/>
    <property type="project" value="UniProtKB-SubCell"/>
</dbReference>
<comment type="subcellular location">
    <subcellularLocation>
        <location evidence="1">Cytoplasm</location>
    </subcellularLocation>
</comment>
<evidence type="ECO:0000256" key="2">
    <source>
        <dbReference type="ARBA" id="ARBA00022490"/>
    </source>
</evidence>
<dbReference type="Proteomes" id="UP000268093">
    <property type="component" value="Unassembled WGS sequence"/>
</dbReference>
<sequence length="339" mass="37453">MNDVTTASRRRTFLTTTSTSISHSPFFLPKHMDPDIPITPAYNPNPSQDQKALWKAYVHSLVPCASVSVFRLGFMQFNVHHVSEQLQLKQRHILHDDFTFTCDANGQLDGLCYVAGVDLSFPLDNEEDAVACLVVLEYPTLQVRWELLQDSSLNVIYEDFLDVKLSLPYIAGFLAFREVAPLLDLLTKLKNLKPEIYPQIILVDGNGLLHPRLFGLACHLGVLSSTPTIGIAKNFLQIADGASLTMSAVKRHCRAHLAGAGDKYVLRGDSGTVYGAALRMTRDAPNPIFVSQGHRVTLETAVRVAMACAKYRVPEPIRAADGKSREYVRNKYGGGKGKA</sequence>
<evidence type="ECO:0000256" key="1">
    <source>
        <dbReference type="ARBA" id="ARBA00004496"/>
    </source>
</evidence>
<dbReference type="OrthoDB" id="20018at2759"/>
<dbReference type="Pfam" id="PF04493">
    <property type="entry name" value="Endonuclease_5"/>
    <property type="match status" value="1"/>
</dbReference>
<evidence type="ECO:0000313" key="6">
    <source>
        <dbReference type="EMBL" id="RUP52166.1"/>
    </source>
</evidence>
<evidence type="ECO:0000256" key="3">
    <source>
        <dbReference type="ARBA" id="ARBA00022722"/>
    </source>
</evidence>
<dbReference type="PANTHER" id="PTHR28511">
    <property type="entry name" value="ENDONUCLEASE V"/>
    <property type="match status" value="1"/>
</dbReference>
<dbReference type="EMBL" id="RBNI01000137">
    <property type="protein sequence ID" value="RUP52166.1"/>
    <property type="molecule type" value="Genomic_DNA"/>
</dbReference>
<gene>
    <name evidence="6" type="ORF">BC936DRAFT_138759</name>
</gene>
<dbReference type="GO" id="GO:0006281">
    <property type="term" value="P:DNA repair"/>
    <property type="evidence" value="ECO:0007669"/>
    <property type="project" value="InterPro"/>
</dbReference>
<name>A0A433DN95_9FUNG</name>
<organism evidence="6 7">
    <name type="scientific">Jimgerdemannia flammicorona</name>
    <dbReference type="NCBI Taxonomy" id="994334"/>
    <lineage>
        <taxon>Eukaryota</taxon>
        <taxon>Fungi</taxon>
        <taxon>Fungi incertae sedis</taxon>
        <taxon>Mucoromycota</taxon>
        <taxon>Mucoromycotina</taxon>
        <taxon>Endogonomycetes</taxon>
        <taxon>Endogonales</taxon>
        <taxon>Endogonaceae</taxon>
        <taxon>Jimgerdemannia</taxon>
    </lineage>
</organism>
<keyword evidence="5" id="KW-0378">Hydrolase</keyword>
<keyword evidence="4 6" id="KW-0255">Endonuclease</keyword>
<dbReference type="AlphaFoldDB" id="A0A433DN95"/>
<evidence type="ECO:0000256" key="5">
    <source>
        <dbReference type="ARBA" id="ARBA00022801"/>
    </source>
</evidence>
<keyword evidence="7" id="KW-1185">Reference proteome</keyword>
<dbReference type="HAMAP" id="MF_00801">
    <property type="entry name" value="Endonuclease_5"/>
    <property type="match status" value="1"/>
</dbReference>
<dbReference type="Gene3D" id="3.30.2170.10">
    <property type="entry name" value="archaeoglobus fulgidus dsm 4304 superfamily"/>
    <property type="match status" value="1"/>
</dbReference>
<dbReference type="CDD" id="cd06559">
    <property type="entry name" value="Endonuclease_V"/>
    <property type="match status" value="1"/>
</dbReference>
<accession>A0A433DN95</accession>
<dbReference type="InterPro" id="IPR007581">
    <property type="entry name" value="Endonuclease-V"/>
</dbReference>
<evidence type="ECO:0000256" key="4">
    <source>
        <dbReference type="ARBA" id="ARBA00022759"/>
    </source>
</evidence>
<reference evidence="6 7" key="1">
    <citation type="journal article" date="2018" name="New Phytol.">
        <title>Phylogenomics of Endogonaceae and evolution of mycorrhizas within Mucoromycota.</title>
        <authorList>
            <person name="Chang Y."/>
            <person name="Desiro A."/>
            <person name="Na H."/>
            <person name="Sandor L."/>
            <person name="Lipzen A."/>
            <person name="Clum A."/>
            <person name="Barry K."/>
            <person name="Grigoriev I.V."/>
            <person name="Martin F.M."/>
            <person name="Stajich J.E."/>
            <person name="Smith M.E."/>
            <person name="Bonito G."/>
            <person name="Spatafora J.W."/>
        </authorList>
    </citation>
    <scope>NUCLEOTIDE SEQUENCE [LARGE SCALE GENOMIC DNA]</scope>
    <source>
        <strain evidence="6 7">GMNB39</strain>
    </source>
</reference>
<dbReference type="PANTHER" id="PTHR28511:SF1">
    <property type="entry name" value="ENDONUCLEASE V"/>
    <property type="match status" value="1"/>
</dbReference>
<dbReference type="GO" id="GO:0005730">
    <property type="term" value="C:nucleolus"/>
    <property type="evidence" value="ECO:0007669"/>
    <property type="project" value="TreeGrafter"/>
</dbReference>
<proteinExistence type="inferred from homology"/>
<comment type="caution">
    <text evidence="6">The sequence shown here is derived from an EMBL/GenBank/DDBJ whole genome shotgun (WGS) entry which is preliminary data.</text>
</comment>